<sequence>MHRVLGDGPLIAIARKCEEVQPQRCHAQRRGAQISLGVPVQRHRQRDQRDPDPYVQEEPHPAAPTVKNHHVDAARSAQNEGDPQREA</sequence>
<protein>
    <submittedName>
        <fullName evidence="2">Uncharacterized protein</fullName>
    </submittedName>
</protein>
<dbReference type="AlphaFoldDB" id="A0A645FAD2"/>
<accession>A0A645FAD2</accession>
<evidence type="ECO:0000313" key="2">
    <source>
        <dbReference type="EMBL" id="MPN10860.1"/>
    </source>
</evidence>
<gene>
    <name evidence="2" type="ORF">SDC9_158157</name>
</gene>
<name>A0A645FAD2_9ZZZZ</name>
<evidence type="ECO:0000256" key="1">
    <source>
        <dbReference type="SAM" id="MobiDB-lite"/>
    </source>
</evidence>
<comment type="caution">
    <text evidence="2">The sequence shown here is derived from an EMBL/GenBank/DDBJ whole genome shotgun (WGS) entry which is preliminary data.</text>
</comment>
<feature type="compositionally biased region" description="Basic and acidic residues" evidence="1">
    <location>
        <begin position="47"/>
        <end position="60"/>
    </location>
</feature>
<organism evidence="2">
    <name type="scientific">bioreactor metagenome</name>
    <dbReference type="NCBI Taxonomy" id="1076179"/>
    <lineage>
        <taxon>unclassified sequences</taxon>
        <taxon>metagenomes</taxon>
        <taxon>ecological metagenomes</taxon>
    </lineage>
</organism>
<feature type="region of interest" description="Disordered" evidence="1">
    <location>
        <begin position="26"/>
        <end position="87"/>
    </location>
</feature>
<proteinExistence type="predicted"/>
<reference evidence="2" key="1">
    <citation type="submission" date="2019-08" db="EMBL/GenBank/DDBJ databases">
        <authorList>
            <person name="Kucharzyk K."/>
            <person name="Murdoch R.W."/>
            <person name="Higgins S."/>
            <person name="Loffler F."/>
        </authorList>
    </citation>
    <scope>NUCLEOTIDE SEQUENCE</scope>
</reference>
<dbReference type="EMBL" id="VSSQ01057046">
    <property type="protein sequence ID" value="MPN10860.1"/>
    <property type="molecule type" value="Genomic_DNA"/>
</dbReference>